<reference evidence="1" key="2">
    <citation type="submission" date="2025-09" db="UniProtKB">
        <authorList>
            <consortium name="Ensembl"/>
        </authorList>
    </citation>
    <scope>IDENTIFICATION</scope>
</reference>
<keyword evidence="2" id="KW-1185">Reference proteome</keyword>
<name>A0A8C5WT58_LATLA</name>
<dbReference type="GeneTree" id="ENSGT01140000284518"/>
<proteinExistence type="predicted"/>
<organism evidence="1 2">
    <name type="scientific">Laticauda laticaudata</name>
    <name type="common">Blue-ringed sea krait</name>
    <name type="synonym">Blue-lipped sea krait</name>
    <dbReference type="NCBI Taxonomy" id="8630"/>
    <lineage>
        <taxon>Eukaryota</taxon>
        <taxon>Metazoa</taxon>
        <taxon>Chordata</taxon>
        <taxon>Craniata</taxon>
        <taxon>Vertebrata</taxon>
        <taxon>Euteleostomi</taxon>
        <taxon>Lepidosauria</taxon>
        <taxon>Squamata</taxon>
        <taxon>Bifurcata</taxon>
        <taxon>Unidentata</taxon>
        <taxon>Episquamata</taxon>
        <taxon>Toxicofera</taxon>
        <taxon>Serpentes</taxon>
        <taxon>Colubroidea</taxon>
        <taxon>Elapidae</taxon>
        <taxon>Laticaudinae</taxon>
        <taxon>Laticauda</taxon>
    </lineage>
</organism>
<evidence type="ECO:0000313" key="1">
    <source>
        <dbReference type="Ensembl" id="ENSLLTP00000011098.1"/>
    </source>
</evidence>
<dbReference type="AlphaFoldDB" id="A0A8C5WT58"/>
<evidence type="ECO:0000313" key="2">
    <source>
        <dbReference type="Proteomes" id="UP000694406"/>
    </source>
</evidence>
<reference evidence="1" key="1">
    <citation type="submission" date="2025-08" db="UniProtKB">
        <authorList>
            <consortium name="Ensembl"/>
        </authorList>
    </citation>
    <scope>IDENTIFICATION</scope>
</reference>
<protein>
    <submittedName>
        <fullName evidence="1">Uncharacterized protein</fullName>
    </submittedName>
</protein>
<dbReference type="Ensembl" id="ENSLLTT00000011531.1">
    <property type="protein sequence ID" value="ENSLLTP00000011098.1"/>
    <property type="gene ID" value="ENSLLTG00000008522.1"/>
</dbReference>
<accession>A0A8C5WT58</accession>
<sequence length="92" mass="11258">MFYSWSWITSALPTFTSQTEIREKNGSEYYQVIMHIGFYWRTITFNCSWRMNCSYPFLQLRRAALKHLLSIEHLQYQLEFNHLGMSFYVERL</sequence>
<dbReference type="Proteomes" id="UP000694406">
    <property type="component" value="Unplaced"/>
</dbReference>